<name>A0A1I7ZMP9_9BILA</name>
<sequence length="70" mass="7731">MDVGYLIVQDTRISNNPHIAGSQRLQCSYERSSWLQYVQDVVTCDWNASAVSASFSAWLSFAGAFGGRPN</sequence>
<organism evidence="1 2">
    <name type="scientific">Steinernema glaseri</name>
    <dbReference type="NCBI Taxonomy" id="37863"/>
    <lineage>
        <taxon>Eukaryota</taxon>
        <taxon>Metazoa</taxon>
        <taxon>Ecdysozoa</taxon>
        <taxon>Nematoda</taxon>
        <taxon>Chromadorea</taxon>
        <taxon>Rhabditida</taxon>
        <taxon>Tylenchina</taxon>
        <taxon>Panagrolaimomorpha</taxon>
        <taxon>Strongyloidoidea</taxon>
        <taxon>Steinernematidae</taxon>
        <taxon>Steinernema</taxon>
    </lineage>
</organism>
<evidence type="ECO:0000313" key="2">
    <source>
        <dbReference type="WBParaSite" id="L893_g28006.t1"/>
    </source>
</evidence>
<reference evidence="2" key="1">
    <citation type="submission" date="2016-11" db="UniProtKB">
        <authorList>
            <consortium name="WormBaseParasite"/>
        </authorList>
    </citation>
    <scope>IDENTIFICATION</scope>
</reference>
<dbReference type="WBParaSite" id="L893_g28006.t1">
    <property type="protein sequence ID" value="L893_g28006.t1"/>
    <property type="gene ID" value="L893_g28006"/>
</dbReference>
<evidence type="ECO:0000313" key="1">
    <source>
        <dbReference type="Proteomes" id="UP000095287"/>
    </source>
</evidence>
<keyword evidence="1" id="KW-1185">Reference proteome</keyword>
<accession>A0A1I7ZMP9</accession>
<proteinExistence type="predicted"/>
<dbReference type="AlphaFoldDB" id="A0A1I7ZMP9"/>
<protein>
    <submittedName>
        <fullName evidence="2">SRCR domain-containing protein</fullName>
    </submittedName>
</protein>
<dbReference type="Proteomes" id="UP000095287">
    <property type="component" value="Unplaced"/>
</dbReference>